<name>A0AB39U1S3_9CAUD</name>
<evidence type="ECO:0000313" key="1">
    <source>
        <dbReference type="EMBL" id="XDR06190.1"/>
    </source>
</evidence>
<accession>A0AB39U1S3</accession>
<dbReference type="EMBL" id="OR387115">
    <property type="protein sequence ID" value="XDR06190.1"/>
    <property type="molecule type" value="Genomic_DNA"/>
</dbReference>
<protein>
    <submittedName>
        <fullName evidence="1">Uncharacterized protein</fullName>
    </submittedName>
</protein>
<proteinExistence type="predicted"/>
<sequence length="65" mass="7727">MRERIETFEQYLERSEPYFAAIREAGDLPWFEDTEKRAATAVRLGLAADAEPLEVRRALWERRSR</sequence>
<organism evidence="1">
    <name type="scientific">Mycolicibacterium phage JSForest1</name>
    <dbReference type="NCBI Taxonomy" id="3240806"/>
    <lineage>
        <taxon>Viruses</taxon>
        <taxon>Duplodnaviria</taxon>
        <taxon>Heunggongvirae</taxon>
        <taxon>Uroviricota</taxon>
        <taxon>Caudoviricetes</taxon>
    </lineage>
</organism>
<reference evidence="1" key="1">
    <citation type="submission" date="2023-07" db="EMBL/GenBank/DDBJ databases">
        <title>Novel Phage-like Particles from Mycolicibacterium aichiense.</title>
        <authorList>
            <person name="Saha M.S."/>
            <person name="Roman A."/>
            <person name="Doherty M."/>
            <person name="Shijo M."/>
            <person name="Riddick Z."/>
        </authorList>
    </citation>
    <scope>NUCLEOTIDE SEQUENCE</scope>
</reference>